<dbReference type="PANTHER" id="PTHR33498">
    <property type="entry name" value="TRANSPOSASE FOR INSERTION SEQUENCE ELEMENT IS1557"/>
    <property type="match status" value="1"/>
</dbReference>
<evidence type="ECO:0000259" key="1">
    <source>
        <dbReference type="Pfam" id="PF01610"/>
    </source>
</evidence>
<dbReference type="Pfam" id="PF14690">
    <property type="entry name" value="Zn_ribbon_ISL3"/>
    <property type="match status" value="1"/>
</dbReference>
<evidence type="ECO:0000313" key="5">
    <source>
        <dbReference type="Proteomes" id="UP000015445"/>
    </source>
</evidence>
<dbReference type="Pfam" id="PF01610">
    <property type="entry name" value="DDE_Tnp_ISL3"/>
    <property type="match status" value="1"/>
</dbReference>
<keyword evidence="5" id="KW-1185">Reference proteome</keyword>
<dbReference type="InterPro" id="IPR002560">
    <property type="entry name" value="Transposase_DDE"/>
</dbReference>
<dbReference type="EMBL" id="AOHD02000006">
    <property type="protein sequence ID" value="EQA82143.1"/>
    <property type="molecule type" value="Genomic_DNA"/>
</dbReference>
<sequence length="251" mass="29108">MNANENLEKHYSLLLGISSPWSVETVELNIAAKKVDIEVSYDEREAVECPDCGKKCPRKDHTEKRTWRHLDTMQFQTLIHARIPRAQCEAHGVRNVKLPWSEPYSRFTLLFVKFAIDVIKACGNVSDAAALLNLSWDEIHLIRKKAVERGLRRRKDHKIKYLGIDEKSFRRGRKYITVLNDLQRQTVIEVKEGKSKEAVTQLLSSLSKKVKRSCEAVAVDMDPVFKTKYHRKDTAGCRYSPRQVSYFKIFE</sequence>
<organism evidence="4 5">
    <name type="scientific">Leptospira alstonii serovar Pingchang str. 80-412</name>
    <dbReference type="NCBI Taxonomy" id="1218564"/>
    <lineage>
        <taxon>Bacteria</taxon>
        <taxon>Pseudomonadati</taxon>
        <taxon>Spirochaetota</taxon>
        <taxon>Spirochaetia</taxon>
        <taxon>Leptospirales</taxon>
        <taxon>Leptospiraceae</taxon>
        <taxon>Leptospira</taxon>
    </lineage>
</organism>
<dbReference type="InterPro" id="IPR029261">
    <property type="entry name" value="Transposase_Znf"/>
</dbReference>
<evidence type="ECO:0000259" key="3">
    <source>
        <dbReference type="Pfam" id="PF14690"/>
    </source>
</evidence>
<feature type="domain" description="Transposase IS204/IS1001/IS1096/IS1165 helix-turn-helix" evidence="2">
    <location>
        <begin position="96"/>
        <end position="140"/>
    </location>
</feature>
<dbReference type="Pfam" id="PF13542">
    <property type="entry name" value="HTH_Tnp_ISL3"/>
    <property type="match status" value="1"/>
</dbReference>
<gene>
    <name evidence="4" type="ORF">LEP1GSC193_0638</name>
</gene>
<dbReference type="InterPro" id="IPR047951">
    <property type="entry name" value="Transpos_ISL3"/>
</dbReference>
<dbReference type="AlphaFoldDB" id="T0HEH9"/>
<dbReference type="Proteomes" id="UP000015445">
    <property type="component" value="Unassembled WGS sequence"/>
</dbReference>
<proteinExistence type="predicted"/>
<protein>
    <submittedName>
        <fullName evidence="4">Transposase family ISL3 helix-turn-helix domain protein</fullName>
    </submittedName>
</protein>
<comment type="caution">
    <text evidence="4">The sequence shown here is derived from an EMBL/GenBank/DDBJ whole genome shotgun (WGS) entry which is preliminary data.</text>
</comment>
<accession>T0HEH9</accession>
<dbReference type="PANTHER" id="PTHR33498:SF1">
    <property type="entry name" value="TRANSPOSASE FOR INSERTION SEQUENCE ELEMENT IS1557"/>
    <property type="match status" value="1"/>
</dbReference>
<feature type="domain" description="Transposase IS204/IS1001/IS1096/IS1165 DDE" evidence="1">
    <location>
        <begin position="162"/>
        <end position="228"/>
    </location>
</feature>
<dbReference type="InterPro" id="IPR032877">
    <property type="entry name" value="Transposase_HTH"/>
</dbReference>
<name>T0HEH9_9LEPT</name>
<evidence type="ECO:0000313" key="4">
    <source>
        <dbReference type="EMBL" id="EQA82143.1"/>
    </source>
</evidence>
<evidence type="ECO:0000259" key="2">
    <source>
        <dbReference type="Pfam" id="PF13542"/>
    </source>
</evidence>
<feature type="domain" description="Transposase IS204/IS1001/IS1096/IS1165 zinc-finger" evidence="3">
    <location>
        <begin position="47"/>
        <end position="91"/>
    </location>
</feature>
<reference evidence="4" key="1">
    <citation type="submission" date="2013-05" db="EMBL/GenBank/DDBJ databases">
        <authorList>
            <person name="Harkins D.M."/>
            <person name="Durkin A.S."/>
            <person name="Brinkac L.M."/>
            <person name="Haft D.H."/>
            <person name="Selengut J.D."/>
            <person name="Sanka R."/>
            <person name="DePew J."/>
            <person name="Purushe J."/>
            <person name="Galloway R.L."/>
            <person name="Vinetz J.M."/>
            <person name="Sutton G.G."/>
            <person name="Nierman W.C."/>
            <person name="Fouts D.E."/>
        </authorList>
    </citation>
    <scope>NUCLEOTIDE SEQUENCE [LARGE SCALE GENOMIC DNA]</scope>
    <source>
        <strain evidence="4">80-412</strain>
    </source>
</reference>